<evidence type="ECO:0000259" key="1">
    <source>
        <dbReference type="PROSITE" id="PS50011"/>
    </source>
</evidence>
<protein>
    <recommendedName>
        <fullName evidence="1">Protein kinase domain-containing protein</fullName>
    </recommendedName>
</protein>
<reference evidence="2" key="1">
    <citation type="submission" date="2021-01" db="EMBL/GenBank/DDBJ databases">
        <authorList>
            <consortium name="Genoscope - CEA"/>
            <person name="William W."/>
        </authorList>
    </citation>
    <scope>NUCLEOTIDE SEQUENCE</scope>
</reference>
<proteinExistence type="predicted"/>
<dbReference type="GO" id="GO:0044773">
    <property type="term" value="P:mitotic DNA damage checkpoint signaling"/>
    <property type="evidence" value="ECO:0007669"/>
    <property type="project" value="TreeGrafter"/>
</dbReference>
<gene>
    <name evidence="2" type="ORF">PSON_ATCC_30995.1.T1460076</name>
</gene>
<dbReference type="GO" id="GO:0005737">
    <property type="term" value="C:cytoplasm"/>
    <property type="evidence" value="ECO:0007669"/>
    <property type="project" value="TreeGrafter"/>
</dbReference>
<dbReference type="InterPro" id="IPR000719">
    <property type="entry name" value="Prot_kinase_dom"/>
</dbReference>
<dbReference type="GO" id="GO:0005524">
    <property type="term" value="F:ATP binding"/>
    <property type="evidence" value="ECO:0007669"/>
    <property type="project" value="InterPro"/>
</dbReference>
<dbReference type="SMART" id="SM00220">
    <property type="entry name" value="S_TKc"/>
    <property type="match status" value="1"/>
</dbReference>
<sequence length="405" mass="46889">MKNCSQSFLFTTKLSQIIRNGCTVTLTVYQDKLSLSGLKKSSRSEKIEKEINFQTTHYVLNWEYSNHSKAIEGFSLCKQNTRKYTFGGSSDQLSQLKNILGGLIAFQNWEKDFKYVKHIRNNQKCQIILAKHENQYQVLKIIDFEYVNNPYNTIQTTEELQALKLIQKYPHSNVHGFNSYYIDEMKCYLVMDYLPYGTLYDLQKMYNYKIPIEIIQDVMQQLLEGLNHLHQLKIIHRDIKYDNIMITSFNPIQIKIIDLGLCVINQPSNSRAGTGGYIAPEIFLSTKITDKIDIFSAGAVFHKLLVGKPIYEDLGQNQIGNIRISSHIQNKNALDLLHQMLNFDPKLRYSAQDCIAHPFFTDESDSLSSKTQLYQYLSPKQVKLQVQTPATDFISNQNIFPFKLN</sequence>
<dbReference type="GO" id="GO:0004674">
    <property type="term" value="F:protein serine/threonine kinase activity"/>
    <property type="evidence" value="ECO:0007669"/>
    <property type="project" value="TreeGrafter"/>
</dbReference>
<dbReference type="Pfam" id="PF00069">
    <property type="entry name" value="Pkinase"/>
    <property type="match status" value="1"/>
</dbReference>
<organism evidence="2 3">
    <name type="scientific">Paramecium sonneborni</name>
    <dbReference type="NCBI Taxonomy" id="65129"/>
    <lineage>
        <taxon>Eukaryota</taxon>
        <taxon>Sar</taxon>
        <taxon>Alveolata</taxon>
        <taxon>Ciliophora</taxon>
        <taxon>Intramacronucleata</taxon>
        <taxon>Oligohymenophorea</taxon>
        <taxon>Peniculida</taxon>
        <taxon>Parameciidae</taxon>
        <taxon>Paramecium</taxon>
    </lineage>
</organism>
<dbReference type="PROSITE" id="PS50011">
    <property type="entry name" value="PROTEIN_KINASE_DOM"/>
    <property type="match status" value="1"/>
</dbReference>
<dbReference type="InterPro" id="IPR008271">
    <property type="entry name" value="Ser/Thr_kinase_AS"/>
</dbReference>
<dbReference type="PANTHER" id="PTHR44167">
    <property type="entry name" value="OVARIAN-SPECIFIC SERINE/THREONINE-PROTEIN KINASE LOK-RELATED"/>
    <property type="match status" value="1"/>
</dbReference>
<feature type="domain" description="Protein kinase" evidence="1">
    <location>
        <begin position="113"/>
        <end position="360"/>
    </location>
</feature>
<accession>A0A8S1R9U4</accession>
<dbReference type="Proteomes" id="UP000692954">
    <property type="component" value="Unassembled WGS sequence"/>
</dbReference>
<dbReference type="AlphaFoldDB" id="A0A8S1R9U4"/>
<dbReference type="CDD" id="cd00180">
    <property type="entry name" value="PKc"/>
    <property type="match status" value="1"/>
</dbReference>
<dbReference type="OrthoDB" id="296674at2759"/>
<evidence type="ECO:0000313" key="3">
    <source>
        <dbReference type="Proteomes" id="UP000692954"/>
    </source>
</evidence>
<keyword evidence="3" id="KW-1185">Reference proteome</keyword>
<dbReference type="EMBL" id="CAJJDN010000146">
    <property type="protein sequence ID" value="CAD8123650.1"/>
    <property type="molecule type" value="Genomic_DNA"/>
</dbReference>
<dbReference type="GO" id="GO:0005634">
    <property type="term" value="C:nucleus"/>
    <property type="evidence" value="ECO:0007669"/>
    <property type="project" value="TreeGrafter"/>
</dbReference>
<dbReference type="PROSITE" id="PS00108">
    <property type="entry name" value="PROTEIN_KINASE_ST"/>
    <property type="match status" value="1"/>
</dbReference>
<dbReference type="PANTHER" id="PTHR44167:SF18">
    <property type="entry name" value="PROTEIN KINASE DOMAIN-CONTAINING PROTEIN"/>
    <property type="match status" value="1"/>
</dbReference>
<comment type="caution">
    <text evidence="2">The sequence shown here is derived from an EMBL/GenBank/DDBJ whole genome shotgun (WGS) entry which is preliminary data.</text>
</comment>
<evidence type="ECO:0000313" key="2">
    <source>
        <dbReference type="EMBL" id="CAD8123650.1"/>
    </source>
</evidence>
<name>A0A8S1R9U4_9CILI</name>